<dbReference type="InParanoid" id="G7EAG2"/>
<dbReference type="GO" id="GO:0048039">
    <property type="term" value="F:ubiquinone binding"/>
    <property type="evidence" value="ECO:0007669"/>
    <property type="project" value="InterPro"/>
</dbReference>
<keyword evidence="7" id="KW-1185">Reference proteome</keyword>
<name>G7EAG2_MIXOS</name>
<dbReference type="OrthoDB" id="6431331at2759"/>
<dbReference type="Pfam" id="PF03364">
    <property type="entry name" value="Polyketide_cyc"/>
    <property type="match status" value="1"/>
</dbReference>
<evidence type="ECO:0000256" key="2">
    <source>
        <dbReference type="ARBA" id="ARBA00011814"/>
    </source>
</evidence>
<dbReference type="SUPFAM" id="SSF53474">
    <property type="entry name" value="alpha/beta-Hydrolases"/>
    <property type="match status" value="1"/>
</dbReference>
<protein>
    <recommendedName>
        <fullName evidence="5">Coenzyme Q-binding protein COQ10 START domain-containing protein</fullName>
    </recommendedName>
</protein>
<evidence type="ECO:0000256" key="3">
    <source>
        <dbReference type="ARBA" id="ARBA00024947"/>
    </source>
</evidence>
<feature type="compositionally biased region" description="Low complexity" evidence="4">
    <location>
        <begin position="716"/>
        <end position="727"/>
    </location>
</feature>
<dbReference type="STRING" id="764103.G7EAG2"/>
<proteinExistence type="inferred from homology"/>
<comment type="similarity">
    <text evidence="1">Belongs to the COQ10 family.</text>
</comment>
<dbReference type="HOGENOM" id="CLU_347507_0_0_1"/>
<organism evidence="6 7">
    <name type="scientific">Mixia osmundae (strain CBS 9802 / IAM 14324 / JCM 22182 / KY 12970)</name>
    <dbReference type="NCBI Taxonomy" id="764103"/>
    <lineage>
        <taxon>Eukaryota</taxon>
        <taxon>Fungi</taxon>
        <taxon>Dikarya</taxon>
        <taxon>Basidiomycota</taxon>
        <taxon>Pucciniomycotina</taxon>
        <taxon>Mixiomycetes</taxon>
        <taxon>Mixiales</taxon>
        <taxon>Mixiaceae</taxon>
        <taxon>Mixia</taxon>
    </lineage>
</organism>
<dbReference type="Proteomes" id="UP000009131">
    <property type="component" value="Unassembled WGS sequence"/>
</dbReference>
<accession>G7EAG2</accession>
<dbReference type="SUPFAM" id="SSF55961">
    <property type="entry name" value="Bet v1-like"/>
    <property type="match status" value="1"/>
</dbReference>
<reference evidence="6 7" key="1">
    <citation type="journal article" date="2011" name="J. Gen. Appl. Microbiol.">
        <title>Draft genome sequencing of the enigmatic basidiomycete Mixia osmundae.</title>
        <authorList>
            <person name="Nishida H."/>
            <person name="Nagatsuka Y."/>
            <person name="Sugiyama J."/>
        </authorList>
    </citation>
    <scope>NUCLEOTIDE SEQUENCE [LARGE SCALE GENOMIC DNA]</scope>
    <source>
        <strain evidence="7">CBS 9802 / IAM 14324 / JCM 22182 / KY 12970</strain>
    </source>
</reference>
<feature type="region of interest" description="Disordered" evidence="4">
    <location>
        <begin position="716"/>
        <end position="738"/>
    </location>
</feature>
<dbReference type="InterPro" id="IPR044996">
    <property type="entry name" value="COQ10-like"/>
</dbReference>
<dbReference type="InterPro" id="IPR023393">
    <property type="entry name" value="START-like_dom_sf"/>
</dbReference>
<evidence type="ECO:0000313" key="6">
    <source>
        <dbReference type="EMBL" id="GAA99822.1"/>
    </source>
</evidence>
<comment type="function">
    <text evidence="3">Required for the function of coenzyme Q in the respiratory chain. May serve as a chaperone or may be involved in the transport of Q6 from its site of synthesis to the catalytic sites of the respiratory complexes.</text>
</comment>
<gene>
    <name evidence="6" type="primary">Mo06525</name>
    <name evidence="6" type="ORF">E5Q_06525</name>
</gene>
<dbReference type="Gene3D" id="3.40.50.1820">
    <property type="entry name" value="alpha/beta hydrolase"/>
    <property type="match status" value="1"/>
</dbReference>
<dbReference type="PANTHER" id="PTHR37471">
    <property type="entry name" value="UNNAMED PRODUCT"/>
    <property type="match status" value="1"/>
</dbReference>
<dbReference type="InterPro" id="IPR029058">
    <property type="entry name" value="AB_hydrolase_fold"/>
</dbReference>
<dbReference type="GO" id="GO:0045333">
    <property type="term" value="P:cellular respiration"/>
    <property type="evidence" value="ECO:0007669"/>
    <property type="project" value="InterPro"/>
</dbReference>
<dbReference type="eggNOG" id="KOG3177">
    <property type="taxonomic scope" value="Eukaryota"/>
</dbReference>
<dbReference type="PANTHER" id="PTHR37471:SF1">
    <property type="entry name" value="AB HYDROLASE-1 DOMAIN-CONTAINING PROTEIN"/>
    <property type="match status" value="1"/>
</dbReference>
<dbReference type="RefSeq" id="XP_014570935.1">
    <property type="nucleotide sequence ID" value="XM_014715449.1"/>
</dbReference>
<sequence length="812" mass="91903">MGIHHGQLFQSSQVPILTIIYTMKSTPYVCMLGALWSWATYTNRLPASIPSAPVSLWLLPLYIYQAVEILFFFVQDFMTFKAQRQIDGVVPTFSRQFIRKVYARALENGMGQQIDAPNARRRESVEMQVAHSNQGDPARHLSFMKTPLAFEDPRALAFRQSQSKWFLGAPWSAIKRDNFLEWLAWSMYTQQLTDIRYEHASGKKHKIHPDDTSDPCSGDKLAFLDWCMTLIEARAGCEITPGYNPTVKCIRLHLDPVQVEKRPFWLYAGLHCTNIAISRGLERSAGFVRIHDRTHQYEYLLRMPPDWQPTDSHSSLPILVLHGLGCGLMQYIELIRYLASKDELKNRPIVIVLQHHISMELFRKAHTRPPTRARFEAGARAMIARHGFEKGLAVLSHSNGTIVHGWLLKSFPDLVKRSCFTDPVTFCLWQPDVPLNFLRATPKTGMDKLMRYFVARELGVAITLSRYFDWSSNITFFEDIPDPTSRHHTLICLAEADSILSSTLIRDYFLERGLKMLDQGGNVHVEKGAKHGEMLTVDGDGLKLVEAWLCDRSDEHTLRRSMRRATCAGRRQAQHAVDTAAYLSRRHLFGFGAANQRSKAQKQGNVTTFHERKILPYTRQQLYSIVADIDNYSKFVPYCVGSKVLATPSIAGRRPWLLGRTEGEHHQLQAELTIGYMGFEEAYVSTVECVKWNSVQATANQHRLFETLKTSWTLSPAASASPHPTASGDPNPAAHGPGPTMVSLDLAWRFANPLHEAAAGAVFERLSTKTLTAFIERVRQVYGPGKVDIQISRGFLSMLDLPFVGICVCKES</sequence>
<dbReference type="InterPro" id="IPR005031">
    <property type="entry name" value="COQ10_START"/>
</dbReference>
<evidence type="ECO:0000256" key="1">
    <source>
        <dbReference type="ARBA" id="ARBA00006885"/>
    </source>
</evidence>
<comment type="subunit">
    <text evidence="2">Interacts with coenzyme Q.</text>
</comment>
<evidence type="ECO:0000256" key="4">
    <source>
        <dbReference type="SAM" id="MobiDB-lite"/>
    </source>
</evidence>
<dbReference type="AlphaFoldDB" id="G7EAG2"/>
<reference evidence="6 7" key="2">
    <citation type="journal article" date="2012" name="Open Biol.">
        <title>Characteristics of nucleosomes and linker DNA regions on the genome of the basidiomycete Mixia osmundae revealed by mono- and dinucleosome mapping.</title>
        <authorList>
            <person name="Nishida H."/>
            <person name="Kondo S."/>
            <person name="Matsumoto T."/>
            <person name="Suzuki Y."/>
            <person name="Yoshikawa H."/>
            <person name="Taylor T.D."/>
            <person name="Sugiyama J."/>
        </authorList>
    </citation>
    <scope>NUCLEOTIDE SEQUENCE [LARGE SCALE GENOMIC DNA]</scope>
    <source>
        <strain evidence="7">CBS 9802 / IAM 14324 / JCM 22182 / KY 12970</strain>
    </source>
</reference>
<dbReference type="EMBL" id="BABT02000240">
    <property type="protein sequence ID" value="GAA99822.1"/>
    <property type="molecule type" value="Genomic_DNA"/>
</dbReference>
<dbReference type="CDD" id="cd07813">
    <property type="entry name" value="COQ10p_like"/>
    <property type="match status" value="1"/>
</dbReference>
<evidence type="ECO:0000313" key="7">
    <source>
        <dbReference type="Proteomes" id="UP000009131"/>
    </source>
</evidence>
<feature type="domain" description="Coenzyme Q-binding protein COQ10 START" evidence="5">
    <location>
        <begin position="616"/>
        <end position="774"/>
    </location>
</feature>
<evidence type="ECO:0000259" key="5">
    <source>
        <dbReference type="Pfam" id="PF03364"/>
    </source>
</evidence>
<dbReference type="Gene3D" id="3.30.530.20">
    <property type="match status" value="1"/>
</dbReference>
<comment type="caution">
    <text evidence="6">The sequence shown here is derived from an EMBL/GenBank/DDBJ whole genome shotgun (WGS) entry which is preliminary data.</text>
</comment>